<comment type="caution">
    <text evidence="2">The sequence shown here is derived from an EMBL/GenBank/DDBJ whole genome shotgun (WGS) entry which is preliminary data.</text>
</comment>
<dbReference type="AlphaFoldDB" id="A0AAV4BG71"/>
<evidence type="ECO:0000256" key="1">
    <source>
        <dbReference type="SAM" id="MobiDB-lite"/>
    </source>
</evidence>
<feature type="compositionally biased region" description="Acidic residues" evidence="1">
    <location>
        <begin position="66"/>
        <end position="78"/>
    </location>
</feature>
<dbReference type="EMBL" id="BLXT01004905">
    <property type="protein sequence ID" value="GFO17848.1"/>
    <property type="molecule type" value="Genomic_DNA"/>
</dbReference>
<evidence type="ECO:0000313" key="2">
    <source>
        <dbReference type="EMBL" id="GFO17848.1"/>
    </source>
</evidence>
<gene>
    <name evidence="2" type="ORF">PoB_004435300</name>
</gene>
<proteinExistence type="predicted"/>
<reference evidence="2 3" key="1">
    <citation type="journal article" date="2021" name="Elife">
        <title>Chloroplast acquisition without the gene transfer in kleptoplastic sea slugs, Plakobranchus ocellatus.</title>
        <authorList>
            <person name="Maeda T."/>
            <person name="Takahashi S."/>
            <person name="Yoshida T."/>
            <person name="Shimamura S."/>
            <person name="Takaki Y."/>
            <person name="Nagai Y."/>
            <person name="Toyoda A."/>
            <person name="Suzuki Y."/>
            <person name="Arimoto A."/>
            <person name="Ishii H."/>
            <person name="Satoh N."/>
            <person name="Nishiyama T."/>
            <person name="Hasebe M."/>
            <person name="Maruyama T."/>
            <person name="Minagawa J."/>
            <person name="Obokata J."/>
            <person name="Shigenobu S."/>
        </authorList>
    </citation>
    <scope>NUCLEOTIDE SEQUENCE [LARGE SCALE GENOMIC DNA]</scope>
</reference>
<feature type="region of interest" description="Disordered" evidence="1">
    <location>
        <begin position="50"/>
        <end position="78"/>
    </location>
</feature>
<name>A0AAV4BG71_9GAST</name>
<dbReference type="Proteomes" id="UP000735302">
    <property type="component" value="Unassembled WGS sequence"/>
</dbReference>
<organism evidence="2 3">
    <name type="scientific">Plakobranchus ocellatus</name>
    <dbReference type="NCBI Taxonomy" id="259542"/>
    <lineage>
        <taxon>Eukaryota</taxon>
        <taxon>Metazoa</taxon>
        <taxon>Spiralia</taxon>
        <taxon>Lophotrochozoa</taxon>
        <taxon>Mollusca</taxon>
        <taxon>Gastropoda</taxon>
        <taxon>Heterobranchia</taxon>
        <taxon>Euthyneura</taxon>
        <taxon>Panpulmonata</taxon>
        <taxon>Sacoglossa</taxon>
        <taxon>Placobranchoidea</taxon>
        <taxon>Plakobranchidae</taxon>
        <taxon>Plakobranchus</taxon>
    </lineage>
</organism>
<evidence type="ECO:0000313" key="3">
    <source>
        <dbReference type="Proteomes" id="UP000735302"/>
    </source>
</evidence>
<accession>A0AAV4BG71</accession>
<protein>
    <submittedName>
        <fullName evidence="2">Troponin t</fullName>
    </submittedName>
</protein>
<sequence>MNDRILITPKIQLCSKYERHTDLRSYKDRISHFETLAKDAVPDVLRLAKAPDMDSGSGTEGYYGEPDAEAEAEVAADE</sequence>
<keyword evidence="3" id="KW-1185">Reference proteome</keyword>